<sequence>MTSTPPPTSDIHLVDLESPPSSPSLSRTKSFASLPKFTFTQESLIPEPLTRKASSISYNSDKSVSPSQSQEGMKEKTNKHGEEGNQDEENDVGQDTIISPTALLSPSSSPMKRDGSGSNSSSGTATSKGSLSAAATPFMFVKKPRQLSMVRKGTPPSFNFDDDYQTAIQDTPTSSIRSHIPYSASSKHGHTQTLPIYPYQTASPSYGDWNLHLNPYDQTITIQENKQGDVTSPRRSKAIRIVSPLQDSSKAKKSRIDYSSSNDPPPSSFTPAPTKERKDTTTLRERRGKAEILSLYSQSQTKEAKAPTAHPTSNKQDGQSVQAKFNSNSYPDPPSVFDSYSFSFSFPPSSSSSTPAGNIPSPIHTSSALLAKASSTPLPTTPTTASSVSMDGVPNAQEVSSPLPKEVPLRHASTMRFESSLPTTPTDPSSRPRSSQAITVSVVEKRTEADSDILQPNQLTPTAELDRMEEILQEIEEYGQIKLDRKEAEGLYRGRMEEVMARIKNAAMYHICLDPSKTKGSPPQGQGKERTLLEELYRSKFLDFQAQNLTLKREIHECQNANTTLKEENEILKKSERSKQEELDEAYKQFGHYKAEADVVKSKIQELLIQQHQLELDKLHSDKKGAKVVKMYHKAVKEKDIWEEAANELQQRLDTLKISTAVTETEKPDKDKELPFVAVLLEGHARMFDHKLIQKGEAGGRELANRLDDAVNVVWKSQNREWSSYMIVVHLFVDVVTVTKQLRTVGTTRDHAQFRSFLDGLTAHSELSIAQDCPDSEQAYDKMTEYIKLYAHTPNCKIILMGMPEAGKYLRFLELLNTRRMRDILHGIQSTKEAEDPLRVLGAGRLVEVPGFFPMEEVEWTRLYQQSKNSSVVSAASSIASSRAPSVASRASSAMSNYTIRAQSPHRERTEPSCQISSSSTIKSPQLADPTPIPPWNRPTQSVKQAPPATSDFISVIDRRYNLSPPSSYRNGKSTIRSVTSPTPGRKTTSKNKLVVPINPETDNIGGSPPSSDEDEPSVQLPHSAVKHVQRPTTIVQDASDEDDDDTGLPEGFKIRSATNPTRKLSNRIGPPYPTAPPPWDRKASTQSPAQAPRSYKDIIGKHMTRDERSASISSFSYGSVNSIPLGSRITRSSSISTEPEDRMFSSGPQDMGGHRARRKAEDYTFLSGLNPKPCHRHYLEGVCPNGHCKFAHNISLTLEQHKLLRGMAKEMNCFVVTHGTCAKAESDCIYSHRCPHGRNCNFGSKCWFHDIPGAHD</sequence>
<evidence type="ECO:0000256" key="2">
    <source>
        <dbReference type="SAM" id="Coils"/>
    </source>
</evidence>
<feature type="coiled-coil region" evidence="2">
    <location>
        <begin position="632"/>
        <end position="659"/>
    </location>
</feature>
<feature type="compositionally biased region" description="Polar residues" evidence="3">
    <location>
        <begin position="964"/>
        <end position="987"/>
    </location>
</feature>
<feature type="region of interest" description="Disordered" evidence="3">
    <location>
        <begin position="1131"/>
        <end position="1156"/>
    </location>
</feature>
<feature type="coiled-coil region" evidence="2">
    <location>
        <begin position="548"/>
        <end position="585"/>
    </location>
</feature>
<keyword evidence="1" id="KW-0479">Metal-binding</keyword>
<dbReference type="Proteomes" id="UP000092583">
    <property type="component" value="Unassembled WGS sequence"/>
</dbReference>
<dbReference type="EMBL" id="KI669464">
    <property type="protein sequence ID" value="OCF57041.1"/>
    <property type="molecule type" value="Genomic_DNA"/>
</dbReference>
<feature type="zinc finger region" description="C3H1-type" evidence="1">
    <location>
        <begin position="1169"/>
        <end position="1196"/>
    </location>
</feature>
<dbReference type="InterPro" id="IPR000571">
    <property type="entry name" value="Znf_CCCH"/>
</dbReference>
<reference evidence="5 6" key="1">
    <citation type="submission" date="2013-07" db="EMBL/GenBank/DDBJ databases">
        <title>The Genome Sequence of Kwoniella mangroviensis CBS10435.</title>
        <authorList>
            <consortium name="The Broad Institute Genome Sequencing Platform"/>
            <person name="Cuomo C."/>
            <person name="Litvintseva A."/>
            <person name="Chen Y."/>
            <person name="Heitman J."/>
            <person name="Sun S."/>
            <person name="Springer D."/>
            <person name="Dromer F."/>
            <person name="Young S.K."/>
            <person name="Zeng Q."/>
            <person name="Gargeya S."/>
            <person name="Fitzgerald M."/>
            <person name="Abouelleil A."/>
            <person name="Alvarado L."/>
            <person name="Berlin A.M."/>
            <person name="Chapman S.B."/>
            <person name="Dewar J."/>
            <person name="Goldberg J."/>
            <person name="Griggs A."/>
            <person name="Gujja S."/>
            <person name="Hansen M."/>
            <person name="Howarth C."/>
            <person name="Imamovic A."/>
            <person name="Larimer J."/>
            <person name="McCowan C."/>
            <person name="Murphy C."/>
            <person name="Pearson M."/>
            <person name="Priest M."/>
            <person name="Roberts A."/>
            <person name="Saif S."/>
            <person name="Shea T."/>
            <person name="Sykes S."/>
            <person name="Wortman J."/>
            <person name="Nusbaum C."/>
            <person name="Birren B."/>
        </authorList>
    </citation>
    <scope>NUCLEOTIDE SEQUENCE [LARGE SCALE GENOMIC DNA]</scope>
    <source>
        <strain evidence="5 6">CBS 10435</strain>
    </source>
</reference>
<feature type="compositionally biased region" description="Acidic residues" evidence="3">
    <location>
        <begin position="1039"/>
        <end position="1048"/>
    </location>
</feature>
<evidence type="ECO:0000313" key="6">
    <source>
        <dbReference type="Proteomes" id="UP000092583"/>
    </source>
</evidence>
<accession>A0A1B9INL5</accession>
<feature type="compositionally biased region" description="Polar residues" evidence="3">
    <location>
        <begin position="52"/>
        <end position="71"/>
    </location>
</feature>
<feature type="compositionally biased region" description="Low complexity" evidence="3">
    <location>
        <begin position="885"/>
        <end position="896"/>
    </location>
</feature>
<dbReference type="GO" id="GO:0008270">
    <property type="term" value="F:zinc ion binding"/>
    <property type="evidence" value="ECO:0007669"/>
    <property type="project" value="UniProtKB-KW"/>
</dbReference>
<proteinExistence type="predicted"/>
<feature type="compositionally biased region" description="Low complexity" evidence="3">
    <location>
        <begin position="419"/>
        <end position="435"/>
    </location>
</feature>
<keyword evidence="1" id="KW-0863">Zinc-finger</keyword>
<dbReference type="PANTHER" id="PTHR37543:SF1">
    <property type="entry name" value="CCCH ZINC FINGER DNA BINDING PROTEIN (AFU_ORTHOLOGUE AFUA_5G12760)"/>
    <property type="match status" value="1"/>
</dbReference>
<evidence type="ECO:0000313" key="5">
    <source>
        <dbReference type="EMBL" id="OCF57041.1"/>
    </source>
</evidence>
<feature type="compositionally biased region" description="Low complexity" evidence="3">
    <location>
        <begin position="103"/>
        <end position="131"/>
    </location>
</feature>
<feature type="region of interest" description="Disordered" evidence="3">
    <location>
        <begin position="885"/>
        <end position="1093"/>
    </location>
</feature>
<feature type="region of interest" description="Disordered" evidence="3">
    <location>
        <begin position="1"/>
        <end position="131"/>
    </location>
</feature>
<keyword evidence="1" id="KW-0862">Zinc</keyword>
<name>A0A1B9INL5_9TREE</name>
<feature type="region of interest" description="Disordered" evidence="3">
    <location>
        <begin position="374"/>
        <end position="437"/>
    </location>
</feature>
<evidence type="ECO:0000256" key="3">
    <source>
        <dbReference type="SAM" id="MobiDB-lite"/>
    </source>
</evidence>
<dbReference type="PROSITE" id="PS50103">
    <property type="entry name" value="ZF_C3H1"/>
    <property type="match status" value="1"/>
</dbReference>
<feature type="compositionally biased region" description="Low complexity" evidence="3">
    <location>
        <begin position="374"/>
        <end position="389"/>
    </location>
</feature>
<dbReference type="Pfam" id="PF25540">
    <property type="entry name" value="DUF7923"/>
    <property type="match status" value="1"/>
</dbReference>
<dbReference type="InterPro" id="IPR057683">
    <property type="entry name" value="DUF7923"/>
</dbReference>
<evidence type="ECO:0000259" key="4">
    <source>
        <dbReference type="PROSITE" id="PS50103"/>
    </source>
</evidence>
<keyword evidence="2" id="KW-0175">Coiled coil</keyword>
<organism evidence="5 6">
    <name type="scientific">Kwoniella mangroviensis CBS 10435</name>
    <dbReference type="NCBI Taxonomy" id="1331196"/>
    <lineage>
        <taxon>Eukaryota</taxon>
        <taxon>Fungi</taxon>
        <taxon>Dikarya</taxon>
        <taxon>Basidiomycota</taxon>
        <taxon>Agaricomycotina</taxon>
        <taxon>Tremellomycetes</taxon>
        <taxon>Tremellales</taxon>
        <taxon>Cryptococcaceae</taxon>
        <taxon>Kwoniella</taxon>
    </lineage>
</organism>
<feature type="domain" description="C3H1-type" evidence="4">
    <location>
        <begin position="1169"/>
        <end position="1196"/>
    </location>
</feature>
<protein>
    <recommendedName>
        <fullName evidence="4">C3H1-type domain-containing protein</fullName>
    </recommendedName>
</protein>
<dbReference type="OrthoDB" id="2565275at2759"/>
<reference evidence="6" key="2">
    <citation type="submission" date="2013-12" db="EMBL/GenBank/DDBJ databases">
        <title>Evolution of pathogenesis and genome organization in the Tremellales.</title>
        <authorList>
            <person name="Cuomo C."/>
            <person name="Litvintseva A."/>
            <person name="Heitman J."/>
            <person name="Chen Y."/>
            <person name="Sun S."/>
            <person name="Springer D."/>
            <person name="Dromer F."/>
            <person name="Young S."/>
            <person name="Zeng Q."/>
            <person name="Chapman S."/>
            <person name="Gujja S."/>
            <person name="Saif S."/>
            <person name="Birren B."/>
        </authorList>
    </citation>
    <scope>NUCLEOTIDE SEQUENCE [LARGE SCALE GENOMIC DNA]</scope>
    <source>
        <strain evidence="6">CBS 10435</strain>
    </source>
</reference>
<evidence type="ECO:0000256" key="1">
    <source>
        <dbReference type="PROSITE-ProRule" id="PRU00723"/>
    </source>
</evidence>
<dbReference type="AlphaFoldDB" id="A0A1B9INL5"/>
<keyword evidence="6" id="KW-1185">Reference proteome</keyword>
<gene>
    <name evidence="5" type="ORF">L486_05898</name>
</gene>
<dbReference type="PANTHER" id="PTHR37543">
    <property type="entry name" value="CCCH ZINC FINGER DNA BINDING PROTEIN (AFU_ORTHOLOGUE AFUA_5G12760)"/>
    <property type="match status" value="1"/>
</dbReference>
<feature type="compositionally biased region" description="Basic and acidic residues" evidence="3">
    <location>
        <begin position="274"/>
        <end position="290"/>
    </location>
</feature>
<feature type="compositionally biased region" description="Basic and acidic residues" evidence="3">
    <location>
        <begin position="72"/>
        <end position="83"/>
    </location>
</feature>
<feature type="region of interest" description="Disordered" evidence="3">
    <location>
        <begin position="224"/>
        <end position="332"/>
    </location>
</feature>
<feature type="compositionally biased region" description="Polar residues" evidence="3">
    <location>
        <begin position="310"/>
        <end position="328"/>
    </location>
</feature>
<feature type="compositionally biased region" description="Low complexity" evidence="3">
    <location>
        <begin position="912"/>
        <end position="926"/>
    </location>
</feature>